<comment type="caution">
    <text evidence="1">The sequence shown here is derived from an EMBL/GenBank/DDBJ whole genome shotgun (WGS) entry which is preliminary data.</text>
</comment>
<gene>
    <name evidence="1" type="ORF">HPB50_006478</name>
</gene>
<evidence type="ECO:0000313" key="1">
    <source>
        <dbReference type="EMBL" id="KAH6940768.1"/>
    </source>
</evidence>
<evidence type="ECO:0000313" key="2">
    <source>
        <dbReference type="Proteomes" id="UP000821845"/>
    </source>
</evidence>
<name>A0ACB7T0Y1_HYAAI</name>
<dbReference type="EMBL" id="CM023491">
    <property type="protein sequence ID" value="KAH6940768.1"/>
    <property type="molecule type" value="Genomic_DNA"/>
</dbReference>
<sequence>MALSSGGERNPELEMAEQKLEQQIHTFQRVAEMCDAVTGRVNHSTTCWGFVRRFREQFLTPGYDLRVRRELELGTQRPDGSLLKYQSKSWAQSEEKLINVLSSLA</sequence>
<proteinExistence type="predicted"/>
<organism evidence="1 2">
    <name type="scientific">Hyalomma asiaticum</name>
    <name type="common">Tick</name>
    <dbReference type="NCBI Taxonomy" id="266040"/>
    <lineage>
        <taxon>Eukaryota</taxon>
        <taxon>Metazoa</taxon>
        <taxon>Ecdysozoa</taxon>
        <taxon>Arthropoda</taxon>
        <taxon>Chelicerata</taxon>
        <taxon>Arachnida</taxon>
        <taxon>Acari</taxon>
        <taxon>Parasitiformes</taxon>
        <taxon>Ixodida</taxon>
        <taxon>Ixodoidea</taxon>
        <taxon>Ixodidae</taxon>
        <taxon>Hyalomminae</taxon>
        <taxon>Hyalomma</taxon>
    </lineage>
</organism>
<dbReference type="Proteomes" id="UP000821845">
    <property type="component" value="Chromosome 11"/>
</dbReference>
<keyword evidence="2" id="KW-1185">Reference proteome</keyword>
<accession>A0ACB7T0Y1</accession>
<protein>
    <submittedName>
        <fullName evidence="1">Uncharacterized protein</fullName>
    </submittedName>
</protein>
<reference evidence="1" key="1">
    <citation type="submission" date="2020-05" db="EMBL/GenBank/DDBJ databases">
        <title>Large-scale comparative analyses of tick genomes elucidate their genetic diversity and vector capacities.</title>
        <authorList>
            <person name="Jia N."/>
            <person name="Wang J."/>
            <person name="Shi W."/>
            <person name="Du L."/>
            <person name="Sun Y."/>
            <person name="Zhan W."/>
            <person name="Jiang J."/>
            <person name="Wang Q."/>
            <person name="Zhang B."/>
            <person name="Ji P."/>
            <person name="Sakyi L.B."/>
            <person name="Cui X."/>
            <person name="Yuan T."/>
            <person name="Jiang B."/>
            <person name="Yang W."/>
            <person name="Lam T.T.-Y."/>
            <person name="Chang Q."/>
            <person name="Ding S."/>
            <person name="Wang X."/>
            <person name="Zhu J."/>
            <person name="Ruan X."/>
            <person name="Zhao L."/>
            <person name="Wei J."/>
            <person name="Que T."/>
            <person name="Du C."/>
            <person name="Cheng J."/>
            <person name="Dai P."/>
            <person name="Han X."/>
            <person name="Huang E."/>
            <person name="Gao Y."/>
            <person name="Liu J."/>
            <person name="Shao H."/>
            <person name="Ye R."/>
            <person name="Li L."/>
            <person name="Wei W."/>
            <person name="Wang X."/>
            <person name="Wang C."/>
            <person name="Yang T."/>
            <person name="Huo Q."/>
            <person name="Li W."/>
            <person name="Guo W."/>
            <person name="Chen H."/>
            <person name="Zhou L."/>
            <person name="Ni X."/>
            <person name="Tian J."/>
            <person name="Zhou Y."/>
            <person name="Sheng Y."/>
            <person name="Liu T."/>
            <person name="Pan Y."/>
            <person name="Xia L."/>
            <person name="Li J."/>
            <person name="Zhao F."/>
            <person name="Cao W."/>
        </authorList>
    </citation>
    <scope>NUCLEOTIDE SEQUENCE</scope>
    <source>
        <strain evidence="1">Hyas-2018</strain>
    </source>
</reference>